<feature type="domain" description="Glycosyl hydrolase family 95 catalytic" evidence="3">
    <location>
        <begin position="279"/>
        <end position="619"/>
    </location>
</feature>
<dbReference type="SUPFAM" id="SSF48208">
    <property type="entry name" value="Six-hairpin glycosidases"/>
    <property type="match status" value="1"/>
</dbReference>
<sequence>MARHRLQLATPAAAFHDGFPLGNGALGAMVHGRPGVERFDLNLDTLWSGGPLPAEQGPPPSRLLPSLRQTLRSGQFLDADVLARQMQGPGWTQSYQPIGWLDWRYAADGDVEGYRRELDVADAVATTSYRNAGGPVEVVSFVSAPAGVLVVSVTGAGARIDPVELPRFTSPHPSVEVAEQEAWLVATGRAPAHVLPNYVDREPAVVYADDVPSPDGTVAAGMGFALVVAVQRAGADEVRLIVGAASGFRGYDQRPSADLAAITERARGRVSAALATGTAELRMAHTTDYRGLFDRVDLDLSPSYGSAADDPARAEFFFHYGRYLLISSSRPGTEAANLQGIWNADVRPGWSCNYTTNINAQMNYWLAESTALQDLHQPLFDLARDLARAGAATAARYYAAAGSAVHHNTDIWRFSTPVVGDPQFANWPSGLLWLAGHLWDHIEYGAGEEFVRDTALPVLRAAAAFALDMLVADANGELVMSPSTSPEHHFLTGTGHAATSEGSTMDQELVREVLTRYTLLVDRLAPGEPGDNDLAARARAALALLRPPAVGTDGALLEWYDERPSREPGHRHVSHLYGLYPGVRITEAGTPRDFAAARRALRTRLDHGSGYTGWSQAWIPLPGRTAARRRARRGFDLYPAGQSQLRLDAGPASRRRPAQRLDLPDRWQLRRGRRPDRADRPEPRARDQPAQDTPGRLAQRRPARYPLPWRPRDRHRMGRRHARPRHRHCRKRRRHRRRGPGHHPTAGGDRRERPPHRRRSGPRRDRRTAAPALERHPAHPVPPRHVRTQQGTAGPLRNLRITDVESVHDRLVSGRAMRCSPSKCARRPWSASS</sequence>
<dbReference type="InterPro" id="IPR054363">
    <property type="entry name" value="GH95_cat"/>
</dbReference>
<dbReference type="GO" id="GO:0004560">
    <property type="term" value="F:alpha-L-fucosidase activity"/>
    <property type="evidence" value="ECO:0007669"/>
    <property type="project" value="TreeGrafter"/>
</dbReference>
<dbReference type="Pfam" id="PF14498">
    <property type="entry name" value="Glyco_hyd_65N_2"/>
    <property type="match status" value="1"/>
</dbReference>
<proteinExistence type="predicted"/>
<gene>
    <name evidence="4" type="ORF">Prum_074860</name>
</gene>
<dbReference type="Pfam" id="PF22124">
    <property type="entry name" value="Glyco_hydro_95_cat"/>
    <property type="match status" value="1"/>
</dbReference>
<evidence type="ECO:0000313" key="5">
    <source>
        <dbReference type="Proteomes" id="UP000482960"/>
    </source>
</evidence>
<feature type="domain" description="Glycosyl hydrolase family 95 N-terminal" evidence="2">
    <location>
        <begin position="6"/>
        <end position="250"/>
    </location>
</feature>
<dbReference type="InterPro" id="IPR012341">
    <property type="entry name" value="6hp_glycosidase-like_sf"/>
</dbReference>
<reference evidence="4 5" key="1">
    <citation type="submission" date="2020-03" db="EMBL/GenBank/DDBJ databases">
        <title>Whole genome shotgun sequence of Phytohabitans rumicis NBRC 108638.</title>
        <authorList>
            <person name="Komaki H."/>
            <person name="Tamura T."/>
        </authorList>
    </citation>
    <scope>NUCLEOTIDE SEQUENCE [LARGE SCALE GENOMIC DNA]</scope>
    <source>
        <strain evidence="4 5">NBRC 108638</strain>
    </source>
</reference>
<dbReference type="InterPro" id="IPR008928">
    <property type="entry name" value="6-hairpin_glycosidase_sf"/>
</dbReference>
<feature type="region of interest" description="Disordered" evidence="1">
    <location>
        <begin position="642"/>
        <end position="796"/>
    </location>
</feature>
<dbReference type="GO" id="GO:0005975">
    <property type="term" value="P:carbohydrate metabolic process"/>
    <property type="evidence" value="ECO:0007669"/>
    <property type="project" value="InterPro"/>
</dbReference>
<dbReference type="Proteomes" id="UP000482960">
    <property type="component" value="Unassembled WGS sequence"/>
</dbReference>
<feature type="compositionally biased region" description="Basic residues" evidence="1">
    <location>
        <begin position="753"/>
        <end position="766"/>
    </location>
</feature>
<evidence type="ECO:0000259" key="3">
    <source>
        <dbReference type="Pfam" id="PF22124"/>
    </source>
</evidence>
<keyword evidence="5" id="KW-1185">Reference proteome</keyword>
<dbReference type="InterPro" id="IPR027414">
    <property type="entry name" value="GH95_N_dom"/>
</dbReference>
<dbReference type="EMBL" id="BLPG01000001">
    <property type="protein sequence ID" value="GFJ93844.1"/>
    <property type="molecule type" value="Genomic_DNA"/>
</dbReference>
<evidence type="ECO:0000259" key="2">
    <source>
        <dbReference type="Pfam" id="PF14498"/>
    </source>
</evidence>
<dbReference type="PANTHER" id="PTHR31084:SF0">
    <property type="entry name" value="ALPHA-L-FUCOSIDASE 2"/>
    <property type="match status" value="1"/>
</dbReference>
<name>A0A6V8LBW9_9ACTN</name>
<evidence type="ECO:0000313" key="4">
    <source>
        <dbReference type="EMBL" id="GFJ93844.1"/>
    </source>
</evidence>
<reference evidence="4 5" key="2">
    <citation type="submission" date="2020-03" db="EMBL/GenBank/DDBJ databases">
        <authorList>
            <person name="Ichikawa N."/>
            <person name="Kimura A."/>
            <person name="Kitahashi Y."/>
            <person name="Uohara A."/>
        </authorList>
    </citation>
    <scope>NUCLEOTIDE SEQUENCE [LARGE SCALE GENOMIC DNA]</scope>
    <source>
        <strain evidence="4 5">NBRC 108638</strain>
    </source>
</reference>
<evidence type="ECO:0000256" key="1">
    <source>
        <dbReference type="SAM" id="MobiDB-lite"/>
    </source>
</evidence>
<feature type="compositionally biased region" description="Basic residues" evidence="1">
    <location>
        <begin position="712"/>
        <end position="741"/>
    </location>
</feature>
<feature type="compositionally biased region" description="Basic and acidic residues" evidence="1">
    <location>
        <begin position="675"/>
        <end position="689"/>
    </location>
</feature>
<organism evidence="4 5">
    <name type="scientific">Phytohabitans rumicis</name>
    <dbReference type="NCBI Taxonomy" id="1076125"/>
    <lineage>
        <taxon>Bacteria</taxon>
        <taxon>Bacillati</taxon>
        <taxon>Actinomycetota</taxon>
        <taxon>Actinomycetes</taxon>
        <taxon>Micromonosporales</taxon>
        <taxon>Micromonosporaceae</taxon>
    </lineage>
</organism>
<dbReference type="AlphaFoldDB" id="A0A6V8LBW9"/>
<dbReference type="Gene3D" id="1.50.10.10">
    <property type="match status" value="1"/>
</dbReference>
<comment type="caution">
    <text evidence="4">The sequence shown here is derived from an EMBL/GenBank/DDBJ whole genome shotgun (WGS) entry which is preliminary data.</text>
</comment>
<accession>A0A6V8LBW9</accession>
<dbReference type="PANTHER" id="PTHR31084">
    <property type="entry name" value="ALPHA-L-FUCOSIDASE 2"/>
    <property type="match status" value="1"/>
</dbReference>
<protein>
    <submittedName>
        <fullName evidence="4">Uncharacterized protein</fullName>
    </submittedName>
</protein>